<proteinExistence type="predicted"/>
<sequence length="376" mass="42441">MQKSRGRKEACWLVVSCSQGPGRFEVLQSEGGFICEPCLTVKRLKFSDKMDIIKDSKDKQNGKLQVLGTTAEELVIQSIETASRSGSKGAWRGSAGNKKTYTPTRKISCALKTSPGREKIFVKDTMDKKSNKIPQSDTLKSRDDGQENARVNKHVDKGESVDVVDLDFQKTFNKVPEERRLRKLESWDRRQRSDMNFIGQKIEGEKEKPLEAFDSEYPAVEFQSPSTDVDNINDKLSNVHINKDGEDEDSSGDLSEKEDEREKAPLELLGEFLAALMNEDYKLASKLCQMILIYEPENPEAKQFLPLIEKKLLMEETEQNPGDENDEETDDDSSDETDDTTSDESESEEDSEETSDELSEQEGGAGNFIKHNLLGW</sequence>
<reference evidence="3" key="1">
    <citation type="submission" date="2025-08" db="UniProtKB">
        <authorList>
            <consortium name="RefSeq"/>
        </authorList>
    </citation>
    <scope>IDENTIFICATION</scope>
</reference>
<dbReference type="Proteomes" id="UP000515159">
    <property type="component" value="Chromosome 5"/>
</dbReference>
<dbReference type="InParanoid" id="A0A6P8R0C2"/>
<dbReference type="AlphaFoldDB" id="A0A6P8R0C2"/>
<keyword evidence="2" id="KW-1185">Reference proteome</keyword>
<name>A0A6P8R0C2_GEOSA</name>
<organism evidence="2 3">
    <name type="scientific">Geotrypetes seraphini</name>
    <name type="common">Gaboon caecilian</name>
    <name type="synonym">Caecilia seraphini</name>
    <dbReference type="NCBI Taxonomy" id="260995"/>
    <lineage>
        <taxon>Eukaryota</taxon>
        <taxon>Metazoa</taxon>
        <taxon>Chordata</taxon>
        <taxon>Craniata</taxon>
        <taxon>Vertebrata</taxon>
        <taxon>Euteleostomi</taxon>
        <taxon>Amphibia</taxon>
        <taxon>Gymnophiona</taxon>
        <taxon>Geotrypetes</taxon>
    </lineage>
</organism>
<dbReference type="CTD" id="285141"/>
<feature type="region of interest" description="Disordered" evidence="1">
    <location>
        <begin position="125"/>
        <end position="156"/>
    </location>
</feature>
<dbReference type="PANTHER" id="PTHR21520">
    <property type="entry name" value="GLUTAMATE-RICH PROTEIN 2"/>
    <property type="match status" value="1"/>
</dbReference>
<dbReference type="InterPro" id="IPR026703">
    <property type="entry name" value="ERICH2"/>
</dbReference>
<feature type="region of interest" description="Disordered" evidence="1">
    <location>
        <begin position="315"/>
        <end position="376"/>
    </location>
</feature>
<dbReference type="PANTHER" id="PTHR21520:SF2">
    <property type="entry name" value="GLUTAMATE-RICH PROTEIN 2"/>
    <property type="match status" value="1"/>
</dbReference>
<dbReference type="RefSeq" id="XP_033803224.1">
    <property type="nucleotide sequence ID" value="XM_033947333.1"/>
</dbReference>
<evidence type="ECO:0000313" key="2">
    <source>
        <dbReference type="Proteomes" id="UP000515159"/>
    </source>
</evidence>
<evidence type="ECO:0000313" key="3">
    <source>
        <dbReference type="RefSeq" id="XP_033803224.1"/>
    </source>
</evidence>
<accession>A0A6P8R0C2</accession>
<dbReference type="OrthoDB" id="9950633at2759"/>
<protein>
    <submittedName>
        <fullName evidence="3">Glutamate-rich protein 2 isoform X1</fullName>
    </submittedName>
</protein>
<gene>
    <name evidence="3" type="primary">ERICH2</name>
</gene>
<feature type="compositionally biased region" description="Acidic residues" evidence="1">
    <location>
        <begin position="315"/>
        <end position="360"/>
    </location>
</feature>
<dbReference type="KEGG" id="gsh:117361671"/>
<feature type="region of interest" description="Disordered" evidence="1">
    <location>
        <begin position="238"/>
        <end position="262"/>
    </location>
</feature>
<dbReference type="GeneID" id="117361671"/>
<evidence type="ECO:0000256" key="1">
    <source>
        <dbReference type="SAM" id="MobiDB-lite"/>
    </source>
</evidence>